<gene>
    <name evidence="1" type="primary">97</name>
    <name evidence="1" type="ORF">SEA_TROGGLEHUMPER_97</name>
</gene>
<dbReference type="Proteomes" id="UP001242841">
    <property type="component" value="Segment"/>
</dbReference>
<keyword evidence="2" id="KW-1185">Reference proteome</keyword>
<protein>
    <submittedName>
        <fullName evidence="1">Uncharacterized protein</fullName>
    </submittedName>
</protein>
<proteinExistence type="predicted"/>
<accession>A0AAF0GNP6</accession>
<evidence type="ECO:0000313" key="1">
    <source>
        <dbReference type="EMBL" id="WGH21978.1"/>
    </source>
</evidence>
<name>A0AAF0GNP6_9CAUD</name>
<evidence type="ECO:0000313" key="2">
    <source>
        <dbReference type="Proteomes" id="UP001242841"/>
    </source>
</evidence>
<organism evidence="1 2">
    <name type="scientific">Rhodococcus phage Trogglehumper</name>
    <dbReference type="NCBI Taxonomy" id="3038381"/>
    <lineage>
        <taxon>Viruses</taxon>
        <taxon>Duplodnaviria</taxon>
        <taxon>Heunggongvirae</taxon>
        <taxon>Uroviricota</taxon>
        <taxon>Caudoviricetes</taxon>
        <taxon>Caudoviricetes incertae sedis</taxon>
        <taxon>Trogglehumpervirus</taxon>
        <taxon>Trogglehumpervirus trogglehumper</taxon>
    </lineage>
</organism>
<sequence length="133" mass="15282">MTTHRVPAGPSRDHYRALCATGLWCNEIADYTEIPTRTLRRLYEATNVPAELERKLFTLTVETARAMADPTEVDEAVFVRMKAGRPCELHWRYKRLHAREAIARGFGYAETQEYFRMSGTSMKKALNKELSNA</sequence>
<reference evidence="1" key="1">
    <citation type="submission" date="2023-03" db="EMBL/GenBank/DDBJ databases">
        <authorList>
            <person name="Aguilar E."/>
            <person name="Antigua R."/>
            <person name="Antonino C."/>
            <person name="Bisram R."/>
            <person name="Chen J."/>
            <person name="Davilmar B."/>
            <person name="Del R.K."/>
            <person name="Germosen J."/>
            <person name="Hernandez J."/>
            <person name="Kelloggs L."/>
            <person name="Lema C."/>
            <person name="Li J."/>
            <person name="Melendez A."/>
            <person name="Mohammed I."/>
            <person name="Ryan A."/>
            <person name="Singh S."/>
            <person name="Tariq H."/>
            <person name="Golebiewska U.P."/>
            <person name="Russell D.A."/>
            <person name="Jacobs-Sera D."/>
            <person name="Hatfull G.F."/>
        </authorList>
    </citation>
    <scope>NUCLEOTIDE SEQUENCE</scope>
</reference>
<dbReference type="EMBL" id="OQ709222">
    <property type="protein sequence ID" value="WGH21978.1"/>
    <property type="molecule type" value="Genomic_DNA"/>
</dbReference>